<evidence type="ECO:0000313" key="2">
    <source>
        <dbReference type="EMBL" id="REF86428.1"/>
    </source>
</evidence>
<reference evidence="2 3" key="1">
    <citation type="submission" date="2018-08" db="EMBL/GenBank/DDBJ databases">
        <title>Genomic Encyclopedia of Type Strains, Phase IV (KMG-IV): sequencing the most valuable type-strain genomes for metagenomic binning, comparative biology and taxonomic classification.</title>
        <authorList>
            <person name="Goeker M."/>
        </authorList>
    </citation>
    <scope>NUCLEOTIDE SEQUENCE [LARGE SCALE GENOMIC DNA]</scope>
    <source>
        <strain evidence="2 3">BW863</strain>
    </source>
</reference>
<organism evidence="2 3">
    <name type="scientific">Methylovirgula ligni</name>
    <dbReference type="NCBI Taxonomy" id="569860"/>
    <lineage>
        <taxon>Bacteria</taxon>
        <taxon>Pseudomonadati</taxon>
        <taxon>Pseudomonadota</taxon>
        <taxon>Alphaproteobacteria</taxon>
        <taxon>Hyphomicrobiales</taxon>
        <taxon>Beijerinckiaceae</taxon>
        <taxon>Methylovirgula</taxon>
    </lineage>
</organism>
<feature type="signal peptide" evidence="1">
    <location>
        <begin position="1"/>
        <end position="21"/>
    </location>
</feature>
<keyword evidence="1" id="KW-0732">Signal</keyword>
<accession>A0A3D9YW41</accession>
<evidence type="ECO:0000256" key="1">
    <source>
        <dbReference type="SAM" id="SignalP"/>
    </source>
</evidence>
<dbReference type="Proteomes" id="UP000256900">
    <property type="component" value="Unassembled WGS sequence"/>
</dbReference>
<gene>
    <name evidence="2" type="ORF">DES32_2480</name>
</gene>
<name>A0A3D9YW41_9HYPH</name>
<sequence>MKRMLMIAGLLMSSVPLAAQAASFGCHGAGQCVCTEVLNPKSVIGYNATADQESVSVNVTCINMSTMDVAYYTVRKEEGMGSYNGETPGR</sequence>
<evidence type="ECO:0000313" key="3">
    <source>
        <dbReference type="Proteomes" id="UP000256900"/>
    </source>
</evidence>
<dbReference type="PROSITE" id="PS51257">
    <property type="entry name" value="PROKAR_LIPOPROTEIN"/>
    <property type="match status" value="1"/>
</dbReference>
<dbReference type="EMBL" id="QUMO01000003">
    <property type="protein sequence ID" value="REF86428.1"/>
    <property type="molecule type" value="Genomic_DNA"/>
</dbReference>
<protein>
    <submittedName>
        <fullName evidence="2">Uncharacterized protein</fullName>
    </submittedName>
</protein>
<dbReference type="AlphaFoldDB" id="A0A3D9YW41"/>
<keyword evidence="3" id="KW-1185">Reference proteome</keyword>
<dbReference type="RefSeq" id="WP_129396454.1">
    <property type="nucleotide sequence ID" value="NZ_CP025086.1"/>
</dbReference>
<feature type="chain" id="PRO_5017639722" evidence="1">
    <location>
        <begin position="22"/>
        <end position="90"/>
    </location>
</feature>
<proteinExistence type="predicted"/>
<comment type="caution">
    <text evidence="2">The sequence shown here is derived from an EMBL/GenBank/DDBJ whole genome shotgun (WGS) entry which is preliminary data.</text>
</comment>